<organism evidence="1 2">
    <name type="scientific">Apium graveolens</name>
    <name type="common">Celery</name>
    <dbReference type="NCBI Taxonomy" id="4045"/>
    <lineage>
        <taxon>Eukaryota</taxon>
        <taxon>Viridiplantae</taxon>
        <taxon>Streptophyta</taxon>
        <taxon>Embryophyta</taxon>
        <taxon>Tracheophyta</taxon>
        <taxon>Spermatophyta</taxon>
        <taxon>Magnoliopsida</taxon>
        <taxon>eudicotyledons</taxon>
        <taxon>Gunneridae</taxon>
        <taxon>Pentapetalae</taxon>
        <taxon>asterids</taxon>
        <taxon>campanulids</taxon>
        <taxon>Apiales</taxon>
        <taxon>Apiaceae</taxon>
        <taxon>Apioideae</taxon>
        <taxon>apioid superclade</taxon>
        <taxon>Apieae</taxon>
        <taxon>Apium</taxon>
    </lineage>
</organism>
<dbReference type="AlphaFoldDB" id="A0A6L5BCW4"/>
<protein>
    <submittedName>
        <fullName evidence="1">Uncharacterized protein</fullName>
    </submittedName>
</protein>
<name>A0A6L5BCW4_APIGR</name>
<proteinExistence type="predicted"/>
<gene>
    <name evidence="1" type="ORF">AG4045_002222</name>
</gene>
<accession>A0A6L5BCW4</accession>
<reference evidence="1" key="1">
    <citation type="submission" date="2020-01" db="EMBL/GenBank/DDBJ databases">
        <title>The Celery Genome Sequence Reveals Sequential Paleo-tetraploidization, Resistance Gene Elimination, Karyotype Evolution, and Functional Innovation in Apiales.</title>
        <authorList>
            <person name="Song X."/>
        </authorList>
    </citation>
    <scope>NUCLEOTIDE SEQUENCE</scope>
    <source>
        <tissue evidence="1">Leaf</tissue>
    </source>
</reference>
<evidence type="ECO:0000313" key="1">
    <source>
        <dbReference type="EMBL" id="KAF1002522.1"/>
    </source>
</evidence>
<keyword evidence="2" id="KW-1185">Reference proteome</keyword>
<comment type="caution">
    <text evidence="1">The sequence shown here is derived from an EMBL/GenBank/DDBJ whole genome shotgun (WGS) entry which is preliminary data.</text>
</comment>
<evidence type="ECO:0000313" key="2">
    <source>
        <dbReference type="Proteomes" id="UP000593563"/>
    </source>
</evidence>
<feature type="non-terminal residue" evidence="1">
    <location>
        <position position="1"/>
    </location>
</feature>
<dbReference type="Proteomes" id="UP000593563">
    <property type="component" value="Unassembled WGS sequence"/>
</dbReference>
<feature type="non-terminal residue" evidence="1">
    <location>
        <position position="66"/>
    </location>
</feature>
<sequence length="66" mass="7999">FVINSYILMERFGRSQEVHTSSPKQTRDVIRMVTRSGHWRKVKWGRKIDIVLNNRRPVFHTRFNCL</sequence>
<dbReference type="EMBL" id="WRXP01000997">
    <property type="protein sequence ID" value="KAF1002522.1"/>
    <property type="molecule type" value="Genomic_DNA"/>
</dbReference>